<organism evidence="5 6">
    <name type="scientific">Thomasclavelia spiroformis DSM 1552</name>
    <dbReference type="NCBI Taxonomy" id="428126"/>
    <lineage>
        <taxon>Bacteria</taxon>
        <taxon>Bacillati</taxon>
        <taxon>Bacillota</taxon>
        <taxon>Erysipelotrichia</taxon>
        <taxon>Erysipelotrichales</taxon>
        <taxon>Coprobacillaceae</taxon>
        <taxon>Thomasclavelia</taxon>
    </lineage>
</organism>
<reference evidence="5" key="2">
    <citation type="submission" date="2014-06" db="EMBL/GenBank/DDBJ databases">
        <title>Draft genome sequence of Clostridium spiroforme (DSM 1552).</title>
        <authorList>
            <person name="Sudarsanam P."/>
            <person name="Ley R."/>
            <person name="Guruge J."/>
            <person name="Turnbaugh P.J."/>
            <person name="Mahowald M."/>
            <person name="Liep D."/>
            <person name="Gordon J."/>
        </authorList>
    </citation>
    <scope>NUCLEOTIDE SEQUENCE</scope>
    <source>
        <strain evidence="5">DSM 1552</strain>
    </source>
</reference>
<dbReference type="GO" id="GO:0008887">
    <property type="term" value="F:glycerate kinase activity"/>
    <property type="evidence" value="ECO:0007669"/>
    <property type="project" value="UniProtKB-UniRule"/>
</dbReference>
<dbReference type="HOGENOM" id="CLU_028255_0_0_9"/>
<dbReference type="PANTHER" id="PTHR21599">
    <property type="entry name" value="GLYCERATE KINASE"/>
    <property type="match status" value="1"/>
</dbReference>
<name>B1C3I8_9FIRM</name>
<proteinExistence type="inferred from homology"/>
<evidence type="ECO:0000313" key="6">
    <source>
        <dbReference type="Proteomes" id="UP000004910"/>
    </source>
</evidence>
<dbReference type="InterPro" id="IPR004381">
    <property type="entry name" value="Glycerate_kinase"/>
</dbReference>
<dbReference type="eggNOG" id="COG1929">
    <property type="taxonomic scope" value="Bacteria"/>
</dbReference>
<dbReference type="PIRSF" id="PIRSF006078">
    <property type="entry name" value="GlxK"/>
    <property type="match status" value="1"/>
</dbReference>
<sequence length="396" mass="42730">MDTVILGGEIMKIVVAVDSFKGSLTSNEAGKAIEEGIKRVFPDSNIVIKSMSDGGEGLIETLVSQMNGKIRTIKALDPLGKVIECSYGLIASRKLAVIEMAKVAGLTLVELKDRNPLNTTTYGLGQMILDAIEQGYYRFIIGIGGSATNDGGIGMLQALGYKMLDINNKPVEFGAKGLSQLKIIDDTNVPSIIKKCEFMIACDVNNPLCGKNGASEVFALQKGASEQLIKQMDKWMLDYALLSKQKYNNANENYPGAGAAGGLGFAFYTYLNAKLQSGIDLVINEIELENDLKDANLIITGEGRLDSQSVMGKVPIGVARAAKKYQLPVIAICGSISNEAKICNELGIDAYFSILNEVISLQKAMDKQIACKNMSNTVEQVFRLYKVSGGKNDFVF</sequence>
<dbReference type="Pfam" id="PF02595">
    <property type="entry name" value="Gly_kinase"/>
    <property type="match status" value="1"/>
</dbReference>
<dbReference type="Proteomes" id="UP000004910">
    <property type="component" value="Unassembled WGS sequence"/>
</dbReference>
<dbReference type="SUPFAM" id="SSF110738">
    <property type="entry name" value="Glycerate kinase I"/>
    <property type="match status" value="1"/>
</dbReference>
<dbReference type="InterPro" id="IPR036129">
    <property type="entry name" value="Glycerate_kinase_sf"/>
</dbReference>
<evidence type="ECO:0000313" key="5">
    <source>
        <dbReference type="EMBL" id="EDS74222.1"/>
    </source>
</evidence>
<dbReference type="GO" id="GO:0031388">
    <property type="term" value="P:organic acid phosphorylation"/>
    <property type="evidence" value="ECO:0007669"/>
    <property type="project" value="UniProtKB-UniRule"/>
</dbReference>
<evidence type="ECO:0000256" key="2">
    <source>
        <dbReference type="ARBA" id="ARBA00022679"/>
    </source>
</evidence>
<dbReference type="Gene3D" id="3.40.50.10350">
    <property type="entry name" value="Glycerate kinase, domain 1"/>
    <property type="match status" value="1"/>
</dbReference>
<dbReference type="STRING" id="428126.CLOSPI_01805"/>
<protein>
    <submittedName>
        <fullName evidence="5">Glycerate kinase</fullName>
        <ecNumber evidence="5">2.7.1.31</ecNumber>
    </submittedName>
</protein>
<dbReference type="InterPro" id="IPR018193">
    <property type="entry name" value="Glyc_kinase_flavodox-like_fold"/>
</dbReference>
<dbReference type="EMBL" id="ABIK02000014">
    <property type="protein sequence ID" value="EDS74222.1"/>
    <property type="molecule type" value="Genomic_DNA"/>
</dbReference>
<comment type="similarity">
    <text evidence="1 4">Belongs to the glycerate kinase type-1 family.</text>
</comment>
<dbReference type="Gene3D" id="3.90.1510.10">
    <property type="entry name" value="Glycerate kinase, domain 2"/>
    <property type="match status" value="1"/>
</dbReference>
<dbReference type="AlphaFoldDB" id="B1C3I8"/>
<dbReference type="InterPro" id="IPR018197">
    <property type="entry name" value="Glycerate_kinase_RE-like"/>
</dbReference>
<accession>B1C3I8</accession>
<evidence type="ECO:0000256" key="4">
    <source>
        <dbReference type="PIRNR" id="PIRNR006078"/>
    </source>
</evidence>
<dbReference type="NCBIfam" id="TIGR00045">
    <property type="entry name" value="glycerate kinase"/>
    <property type="match status" value="1"/>
</dbReference>
<evidence type="ECO:0000256" key="1">
    <source>
        <dbReference type="ARBA" id="ARBA00006284"/>
    </source>
</evidence>
<keyword evidence="2 4" id="KW-0808">Transferase</keyword>
<gene>
    <name evidence="5" type="ORF">CLOSPI_01805</name>
</gene>
<keyword evidence="6" id="KW-1185">Reference proteome</keyword>
<dbReference type="EC" id="2.7.1.31" evidence="5"/>
<keyword evidence="3 4" id="KW-0418">Kinase</keyword>
<evidence type="ECO:0000256" key="3">
    <source>
        <dbReference type="ARBA" id="ARBA00022777"/>
    </source>
</evidence>
<dbReference type="PANTHER" id="PTHR21599:SF0">
    <property type="entry name" value="GLYCERATE KINASE"/>
    <property type="match status" value="1"/>
</dbReference>
<reference evidence="5" key="1">
    <citation type="submission" date="2008-02" db="EMBL/GenBank/DDBJ databases">
        <authorList>
            <person name="Fulton L."/>
            <person name="Clifton S."/>
            <person name="Fulton B."/>
            <person name="Xu J."/>
            <person name="Minx P."/>
            <person name="Pepin K.H."/>
            <person name="Johnson M."/>
            <person name="Thiruvilangam P."/>
            <person name="Bhonagiri V."/>
            <person name="Nash W.E."/>
            <person name="Mardis E.R."/>
            <person name="Wilson R.K."/>
        </authorList>
    </citation>
    <scope>NUCLEOTIDE SEQUENCE [LARGE SCALE GENOMIC DNA]</scope>
    <source>
        <strain evidence="5">DSM 1552</strain>
    </source>
</reference>
<comment type="caution">
    <text evidence="5">The sequence shown here is derived from an EMBL/GenBank/DDBJ whole genome shotgun (WGS) entry which is preliminary data.</text>
</comment>